<feature type="transmembrane region" description="Helical" evidence="1">
    <location>
        <begin position="489"/>
        <end position="509"/>
    </location>
</feature>
<dbReference type="Proteomes" id="UP000034661">
    <property type="component" value="Unassembled WGS sequence"/>
</dbReference>
<keyword evidence="1" id="KW-0472">Membrane</keyword>
<sequence length="790" mass="90453">MGSDFFLVLRWWGTLFLVGAVAYPLAKRLFSSWPAGNASHSDAGWYDRGYLFSKAVGMATVTWIVYVLGTLKILPFGYASMAVSLVFVFVIGLLANFQFSIFNFQSIFKFNKNLKLRNKNLGINPIKQFGFILLEELFFLLALFFWSWIKAHEPSLRGLEKFMDYGFMKSILESQYFPPADMWYTPLPINYYYFGHMVTAVLTKLSGLDLAYSFNLMLASLFALTLTMSFSIGVQIGVIGRIRRIGAIGGGILTAFLVTLAGNLQTIYAFTRGYTGDNVQPFWELLWSVRDVGGIGGIWEKIGQGLNTYWYANATRFIPFTIHEFPSYSFVVSDIHGHVLSIPFVLLTIALLIHIFGSGIHKENFQFSIYNFQSMFNLPFVFYGFLVGVLLMTNALDGPIYLALLGAVFVIFNFQFSISNWKRIGGIIVIVLAAAAITALPFLWHFKSFVSGVAVNCPPAFLANTKVGPVMFEGVEKCQRSPLWMMGLLWGFFVYCGGWLIIKIFNFKFLIFNQTKKFSMNTKIAGIERLLLIFFFFSIALIIFPEFFYFKDIYPMHFRSNTMFKLGYEAFILFSIVSGYTIVAALFQRKQKSGRKFSIFNFQFSMIGQKIFFILLIPQLFLVSIYPIFSVRSYFNGLRGYEGLYGLRWMANQYPDDWAGINWLNQNAKCQVHNAKCERLALVEADGDSYTDYTRFSAFTGMATIIGWPVHEWLWRGTYDVVAPRREDVRQIYESQDLELTRIILVRYGVGYVIVGQLERQKYPALQEWKFGQLGEVVFQQGATIIYKIF</sequence>
<gene>
    <name evidence="2" type="ORF">UY27_C0009G0004</name>
</gene>
<feature type="transmembrane region" description="Helical" evidence="1">
    <location>
        <begin position="369"/>
        <end position="392"/>
    </location>
</feature>
<dbReference type="PANTHER" id="PTHR10790">
    <property type="entry name" value="TPR-DOMAIN CONTAINING PROTEIN"/>
    <property type="match status" value="1"/>
</dbReference>
<dbReference type="NCBIfam" id="TIGR03662">
    <property type="entry name" value="Chlor_Arch_YYY"/>
    <property type="match status" value="1"/>
</dbReference>
<feature type="transmembrane region" description="Helical" evidence="1">
    <location>
        <begin position="570"/>
        <end position="587"/>
    </location>
</feature>
<evidence type="ECO:0000256" key="1">
    <source>
        <dbReference type="SAM" id="Phobius"/>
    </source>
</evidence>
<dbReference type="InterPro" id="IPR018746">
    <property type="entry name" value="DUF2298"/>
</dbReference>
<feature type="transmembrane region" description="Helical" evidence="1">
    <location>
        <begin position="424"/>
        <end position="444"/>
    </location>
</feature>
<evidence type="ECO:0000313" key="2">
    <source>
        <dbReference type="EMBL" id="KKU95741.1"/>
    </source>
</evidence>
<feature type="transmembrane region" description="Helical" evidence="1">
    <location>
        <begin position="245"/>
        <end position="270"/>
    </location>
</feature>
<feature type="transmembrane region" description="Helical" evidence="1">
    <location>
        <begin position="212"/>
        <end position="233"/>
    </location>
</feature>
<keyword evidence="1" id="KW-0812">Transmembrane</keyword>
<proteinExistence type="predicted"/>
<feature type="transmembrane region" description="Helical" evidence="1">
    <location>
        <begin position="607"/>
        <end position="629"/>
    </location>
</feature>
<comment type="caution">
    <text evidence="2">The sequence shown here is derived from an EMBL/GenBank/DDBJ whole genome shotgun (WGS) entry which is preliminary data.</text>
</comment>
<dbReference type="Pfam" id="PF10060">
    <property type="entry name" value="DUF2298"/>
    <property type="match status" value="2"/>
</dbReference>
<reference evidence="2 3" key="1">
    <citation type="journal article" date="2015" name="Nature">
        <title>rRNA introns, odd ribosomes, and small enigmatic genomes across a large radiation of phyla.</title>
        <authorList>
            <person name="Brown C.T."/>
            <person name="Hug L.A."/>
            <person name="Thomas B.C."/>
            <person name="Sharon I."/>
            <person name="Castelle C.J."/>
            <person name="Singh A."/>
            <person name="Wilkins M.J."/>
            <person name="Williams K.H."/>
            <person name="Banfield J.F."/>
        </authorList>
    </citation>
    <scope>NUCLEOTIDE SEQUENCE [LARGE SCALE GENOMIC DNA]</scope>
</reference>
<keyword evidence="1" id="KW-1133">Transmembrane helix</keyword>
<protein>
    <submittedName>
        <fullName evidence="2">YYY membrane protein</fullName>
    </submittedName>
</protein>
<accession>A0A0G1UNT1</accession>
<feature type="transmembrane region" description="Helical" evidence="1">
    <location>
        <begin position="81"/>
        <end position="108"/>
    </location>
</feature>
<feature type="transmembrane region" description="Helical" evidence="1">
    <location>
        <begin position="530"/>
        <end position="550"/>
    </location>
</feature>
<dbReference type="PANTHER" id="PTHR10790:SF51">
    <property type="entry name" value="TETRATRICOPEPTIDE REPEAT PROTEIN"/>
    <property type="match status" value="1"/>
</dbReference>
<organism evidence="2 3">
    <name type="scientific">Candidatus Gottesmanbacteria bacterium GW2011_GWA1_48_13</name>
    <dbReference type="NCBI Taxonomy" id="1618439"/>
    <lineage>
        <taxon>Bacteria</taxon>
        <taxon>Candidatus Gottesmaniibacteriota</taxon>
    </lineage>
</organism>
<feature type="transmembrane region" description="Helical" evidence="1">
    <location>
        <begin position="129"/>
        <end position="149"/>
    </location>
</feature>
<name>A0A0G1UNT1_9BACT</name>
<feature type="transmembrane region" description="Helical" evidence="1">
    <location>
        <begin position="51"/>
        <end position="69"/>
    </location>
</feature>
<dbReference type="AlphaFoldDB" id="A0A0G1UNT1"/>
<feature type="transmembrane region" description="Helical" evidence="1">
    <location>
        <begin position="398"/>
        <end position="417"/>
    </location>
</feature>
<dbReference type="PATRIC" id="fig|1618439.3.peg.334"/>
<feature type="transmembrane region" description="Helical" evidence="1">
    <location>
        <begin position="335"/>
        <end position="357"/>
    </location>
</feature>
<evidence type="ECO:0000313" key="3">
    <source>
        <dbReference type="Proteomes" id="UP000034661"/>
    </source>
</evidence>
<feature type="transmembrane region" description="Helical" evidence="1">
    <location>
        <begin position="12"/>
        <end position="30"/>
    </location>
</feature>
<dbReference type="EMBL" id="LCPJ01000009">
    <property type="protein sequence ID" value="KKU95741.1"/>
    <property type="molecule type" value="Genomic_DNA"/>
</dbReference>